<evidence type="ECO:0000259" key="1">
    <source>
        <dbReference type="SMART" id="SM00849"/>
    </source>
</evidence>
<evidence type="ECO:0000313" key="2">
    <source>
        <dbReference type="EMBL" id="SDJ63005.1"/>
    </source>
</evidence>
<dbReference type="SUPFAM" id="SSF56281">
    <property type="entry name" value="Metallo-hydrolase/oxidoreductase"/>
    <property type="match status" value="1"/>
</dbReference>
<dbReference type="RefSeq" id="WP_090303678.1">
    <property type="nucleotide sequence ID" value="NZ_FNFE01000001.1"/>
</dbReference>
<dbReference type="Gene3D" id="3.60.15.10">
    <property type="entry name" value="Ribonuclease Z/Hydroxyacylglutathione hydrolase-like"/>
    <property type="match status" value="1"/>
</dbReference>
<evidence type="ECO:0000313" key="3">
    <source>
        <dbReference type="Proteomes" id="UP000198882"/>
    </source>
</evidence>
<dbReference type="InterPro" id="IPR036866">
    <property type="entry name" value="RibonucZ/Hydroxyglut_hydro"/>
</dbReference>
<protein>
    <submittedName>
        <fullName evidence="2">Glyoxylase, beta-lactamase superfamily II</fullName>
    </submittedName>
</protein>
<reference evidence="3" key="1">
    <citation type="submission" date="2016-10" db="EMBL/GenBank/DDBJ databases">
        <authorList>
            <person name="Varghese N."/>
            <person name="Submissions S."/>
        </authorList>
    </citation>
    <scope>NUCLEOTIDE SEQUENCE [LARGE SCALE GENOMIC DNA]</scope>
    <source>
        <strain evidence="3">B4,CECT 8067,JCM 17497</strain>
    </source>
</reference>
<feature type="domain" description="Metallo-beta-lactamase" evidence="1">
    <location>
        <begin position="29"/>
        <end position="246"/>
    </location>
</feature>
<dbReference type="PANTHER" id="PTHR42951:SF4">
    <property type="entry name" value="ACYL-COENZYME A THIOESTERASE MBLAC2"/>
    <property type="match status" value="1"/>
</dbReference>
<dbReference type="AlphaFoldDB" id="A0A1G8VCD5"/>
<dbReference type="STRING" id="1095776.SAMN04515672_1246"/>
<proteinExistence type="predicted"/>
<name>A0A1G8VCD5_9EURY</name>
<dbReference type="Pfam" id="PF00753">
    <property type="entry name" value="Lactamase_B"/>
    <property type="match status" value="1"/>
</dbReference>
<dbReference type="SMART" id="SM00849">
    <property type="entry name" value="Lactamase_B"/>
    <property type="match status" value="1"/>
</dbReference>
<dbReference type="PANTHER" id="PTHR42951">
    <property type="entry name" value="METALLO-BETA-LACTAMASE DOMAIN-CONTAINING"/>
    <property type="match status" value="1"/>
</dbReference>
<dbReference type="OrthoDB" id="205181at2157"/>
<dbReference type="EMBL" id="FNFE01000001">
    <property type="protein sequence ID" value="SDJ63005.1"/>
    <property type="molecule type" value="Genomic_DNA"/>
</dbReference>
<gene>
    <name evidence="2" type="ORF">SAMN04515672_1246</name>
</gene>
<sequence>MSRTNRPDAADDRSRVHRLEFTVDWPPGHAAAYLLDGDEPILIDAGMAGEQGRAELIDGLDSHGYVPEDVDHLLLTHSHTDHVGQIETLCEAGDPTVHAPTRIRERFARDLETVEAATRRNLAEAGVDPAYIDSAVDRLVEAHESNRDALALEAVDVWVDDDEPIRVGEREFDPIYTPGHHVTHHCYGTTLGDERVVFAGDMAVEPFRAAAIHVNFDDGVRDGIDAFIDALERLQRYDFDRVYPGHGPIHESYHETLERSVADLEDRIDGCADALAGRDGTTTATDLADELTDSFSERARVLPELVGALEVLEREGTVRSRLEDGVRYYDSA</sequence>
<accession>A0A1G8VCD5</accession>
<dbReference type="InterPro" id="IPR001279">
    <property type="entry name" value="Metallo-B-lactamas"/>
</dbReference>
<dbReference type="InterPro" id="IPR050855">
    <property type="entry name" value="NDM-1-like"/>
</dbReference>
<dbReference type="Proteomes" id="UP000198882">
    <property type="component" value="Unassembled WGS sequence"/>
</dbReference>
<keyword evidence="3" id="KW-1185">Reference proteome</keyword>
<organism evidence="2 3">
    <name type="scientific">Natronorubrum texcoconense</name>
    <dbReference type="NCBI Taxonomy" id="1095776"/>
    <lineage>
        <taxon>Archaea</taxon>
        <taxon>Methanobacteriati</taxon>
        <taxon>Methanobacteriota</taxon>
        <taxon>Stenosarchaea group</taxon>
        <taxon>Halobacteria</taxon>
        <taxon>Halobacteriales</taxon>
        <taxon>Natrialbaceae</taxon>
        <taxon>Natronorubrum</taxon>
    </lineage>
</organism>